<name>A0AA48RAN7_9ZZZZ</name>
<dbReference type="EMBL" id="OY288114">
    <property type="protein sequence ID" value="CAJ0886649.1"/>
    <property type="molecule type" value="Genomic_DNA"/>
</dbReference>
<evidence type="ECO:0008006" key="2">
    <source>
        <dbReference type="Google" id="ProtNLM"/>
    </source>
</evidence>
<protein>
    <recommendedName>
        <fullName evidence="2">DUF1289 domain-containing protein</fullName>
    </recommendedName>
</protein>
<sequence>MVESPCNKICTLNADHICVGCGRSRADIGGWSQMSDADRTRVVSKAKERLAAMGGNRKAERPAPEPV</sequence>
<dbReference type="AlphaFoldDB" id="A0AA48RAN7"/>
<proteinExistence type="predicted"/>
<organism evidence="1">
    <name type="scientific">freshwater sediment metagenome</name>
    <dbReference type="NCBI Taxonomy" id="556182"/>
    <lineage>
        <taxon>unclassified sequences</taxon>
        <taxon>metagenomes</taxon>
        <taxon>ecological metagenomes</taxon>
    </lineage>
</organism>
<reference evidence="1" key="1">
    <citation type="submission" date="2023-07" db="EMBL/GenBank/DDBJ databases">
        <authorList>
            <person name="Pelsma A.J. K."/>
        </authorList>
    </citation>
    <scope>NUCLEOTIDE SEQUENCE</scope>
</reference>
<gene>
    <name evidence="1" type="ORF">AMST5_03727</name>
</gene>
<dbReference type="Pfam" id="PF06945">
    <property type="entry name" value="DUF1289"/>
    <property type="match status" value="1"/>
</dbReference>
<dbReference type="InterPro" id="IPR010710">
    <property type="entry name" value="DUF1289"/>
</dbReference>
<dbReference type="PANTHER" id="PTHR35175">
    <property type="entry name" value="DUF1289 DOMAIN-CONTAINING PROTEIN"/>
    <property type="match status" value="1"/>
</dbReference>
<dbReference type="PANTHER" id="PTHR35175:SF2">
    <property type="entry name" value="DUF1289 DOMAIN-CONTAINING PROTEIN"/>
    <property type="match status" value="1"/>
</dbReference>
<accession>A0AA48RAN7</accession>
<evidence type="ECO:0000313" key="1">
    <source>
        <dbReference type="EMBL" id="CAJ0886649.1"/>
    </source>
</evidence>